<evidence type="ECO:0000313" key="3">
    <source>
        <dbReference type="Proteomes" id="UP000198942"/>
    </source>
</evidence>
<accession>A0A1H8D4T8</accession>
<keyword evidence="3" id="KW-1185">Reference proteome</keyword>
<name>A0A1H8D4T8_9SPHI</name>
<dbReference type="Pfam" id="PF01551">
    <property type="entry name" value="Peptidase_M23"/>
    <property type="match status" value="1"/>
</dbReference>
<dbReference type="Gene3D" id="2.70.70.10">
    <property type="entry name" value="Glucose Permease (Domain IIA)"/>
    <property type="match status" value="1"/>
</dbReference>
<sequence length="145" mass="16145">MRSIIAMCIVCLPLKSLTVTSPFGYRSHPLTGKLDYHTGIDFRANYDTVYAVLNGVVRSVDFTPNLGMAINLQHGELNTIYGHLSKSLVALKDTVIAGQPIAISGATGHVTAAHLHFSVRYQKRYLNPLNFLYQILKITDHEQKF</sequence>
<dbReference type="PANTHER" id="PTHR21666:SF270">
    <property type="entry name" value="MUREIN HYDROLASE ACTIVATOR ENVC"/>
    <property type="match status" value="1"/>
</dbReference>
<dbReference type="PANTHER" id="PTHR21666">
    <property type="entry name" value="PEPTIDASE-RELATED"/>
    <property type="match status" value="1"/>
</dbReference>
<dbReference type="GO" id="GO:0004222">
    <property type="term" value="F:metalloendopeptidase activity"/>
    <property type="evidence" value="ECO:0007669"/>
    <property type="project" value="TreeGrafter"/>
</dbReference>
<reference evidence="3" key="1">
    <citation type="submission" date="2016-10" db="EMBL/GenBank/DDBJ databases">
        <authorList>
            <person name="Varghese N."/>
            <person name="Submissions S."/>
        </authorList>
    </citation>
    <scope>NUCLEOTIDE SEQUENCE [LARGE SCALE GENOMIC DNA]</scope>
    <source>
        <strain evidence="3">Gh-48</strain>
    </source>
</reference>
<evidence type="ECO:0000259" key="1">
    <source>
        <dbReference type="Pfam" id="PF01551"/>
    </source>
</evidence>
<organism evidence="2 3">
    <name type="scientific">Mucilaginibacter gossypiicola</name>
    <dbReference type="NCBI Taxonomy" id="551995"/>
    <lineage>
        <taxon>Bacteria</taxon>
        <taxon>Pseudomonadati</taxon>
        <taxon>Bacteroidota</taxon>
        <taxon>Sphingobacteriia</taxon>
        <taxon>Sphingobacteriales</taxon>
        <taxon>Sphingobacteriaceae</taxon>
        <taxon>Mucilaginibacter</taxon>
    </lineage>
</organism>
<dbReference type="OrthoDB" id="9810477at2"/>
<dbReference type="RefSeq" id="WP_091209180.1">
    <property type="nucleotide sequence ID" value="NZ_FOCL01000002.1"/>
</dbReference>
<dbReference type="InterPro" id="IPR011055">
    <property type="entry name" value="Dup_hybrid_motif"/>
</dbReference>
<dbReference type="InterPro" id="IPR016047">
    <property type="entry name" value="M23ase_b-sheet_dom"/>
</dbReference>
<dbReference type="InterPro" id="IPR050570">
    <property type="entry name" value="Cell_wall_metabolism_enzyme"/>
</dbReference>
<evidence type="ECO:0000313" key="2">
    <source>
        <dbReference type="EMBL" id="SEN02293.1"/>
    </source>
</evidence>
<dbReference type="AlphaFoldDB" id="A0A1H8D4T8"/>
<proteinExistence type="predicted"/>
<gene>
    <name evidence="2" type="ORF">SAMN05192574_102209</name>
</gene>
<dbReference type="SUPFAM" id="SSF51261">
    <property type="entry name" value="Duplicated hybrid motif"/>
    <property type="match status" value="1"/>
</dbReference>
<dbReference type="STRING" id="551995.SAMN05192574_102209"/>
<dbReference type="EMBL" id="FOCL01000002">
    <property type="protein sequence ID" value="SEN02293.1"/>
    <property type="molecule type" value="Genomic_DNA"/>
</dbReference>
<feature type="domain" description="M23ase beta-sheet core" evidence="1">
    <location>
        <begin position="36"/>
        <end position="128"/>
    </location>
</feature>
<dbReference type="Proteomes" id="UP000198942">
    <property type="component" value="Unassembled WGS sequence"/>
</dbReference>
<dbReference type="CDD" id="cd12797">
    <property type="entry name" value="M23_peptidase"/>
    <property type="match status" value="1"/>
</dbReference>
<protein>
    <submittedName>
        <fullName evidence="2">Peptidase family M23</fullName>
    </submittedName>
</protein>